<dbReference type="Gene3D" id="3.30.420.40">
    <property type="match status" value="2"/>
</dbReference>
<dbReference type="SUPFAM" id="SSF53067">
    <property type="entry name" value="Actin-like ATPase domain"/>
    <property type="match status" value="2"/>
</dbReference>
<dbReference type="GO" id="GO:0002949">
    <property type="term" value="P:tRNA threonylcarbamoyladenosine modification"/>
    <property type="evidence" value="ECO:0007669"/>
    <property type="project" value="InterPro"/>
</dbReference>
<dbReference type="InterPro" id="IPR022496">
    <property type="entry name" value="T6A_TsaB"/>
</dbReference>
<evidence type="ECO:0000259" key="2">
    <source>
        <dbReference type="Pfam" id="PF00814"/>
    </source>
</evidence>
<feature type="region of interest" description="Disordered" evidence="1">
    <location>
        <begin position="209"/>
        <end position="228"/>
    </location>
</feature>
<dbReference type="PANTHER" id="PTHR11735">
    <property type="entry name" value="TRNA N6-ADENOSINE THREONYLCARBAMOYLTRANSFERASE"/>
    <property type="match status" value="1"/>
</dbReference>
<gene>
    <name evidence="3" type="ORF">AVDCRST_MAG38-2922</name>
</gene>
<dbReference type="AlphaFoldDB" id="A0A6J4SEM3"/>
<dbReference type="Pfam" id="PF00814">
    <property type="entry name" value="TsaD"/>
    <property type="match status" value="1"/>
</dbReference>
<feature type="domain" description="Gcp-like" evidence="2">
    <location>
        <begin position="38"/>
        <end position="131"/>
    </location>
</feature>
<evidence type="ECO:0000256" key="1">
    <source>
        <dbReference type="SAM" id="MobiDB-lite"/>
    </source>
</evidence>
<protein>
    <submittedName>
        <fullName evidence="3">tRNA threonylcarbamoyladenosine biosynthesis protein TsaB</fullName>
    </submittedName>
</protein>
<dbReference type="PANTHER" id="PTHR11735:SF11">
    <property type="entry name" value="TRNA THREONYLCARBAMOYLADENOSINE BIOSYNTHESIS PROTEIN TSAB"/>
    <property type="match status" value="1"/>
</dbReference>
<proteinExistence type="predicted"/>
<feature type="compositionally biased region" description="Basic and acidic residues" evidence="1">
    <location>
        <begin position="215"/>
        <end position="228"/>
    </location>
</feature>
<accession>A0A6J4SEM3</accession>
<reference evidence="3" key="1">
    <citation type="submission" date="2020-02" db="EMBL/GenBank/DDBJ databases">
        <authorList>
            <person name="Meier V. D."/>
        </authorList>
    </citation>
    <scope>NUCLEOTIDE SEQUENCE</scope>
    <source>
        <strain evidence="3">AVDCRST_MAG38</strain>
    </source>
</reference>
<organism evidence="3">
    <name type="scientific">uncultured Solirubrobacteraceae bacterium</name>
    <dbReference type="NCBI Taxonomy" id="1162706"/>
    <lineage>
        <taxon>Bacteria</taxon>
        <taxon>Bacillati</taxon>
        <taxon>Actinomycetota</taxon>
        <taxon>Thermoleophilia</taxon>
        <taxon>Solirubrobacterales</taxon>
        <taxon>Solirubrobacteraceae</taxon>
        <taxon>environmental samples</taxon>
    </lineage>
</organism>
<evidence type="ECO:0000313" key="3">
    <source>
        <dbReference type="EMBL" id="CAA9496906.1"/>
    </source>
</evidence>
<dbReference type="EMBL" id="CADCVJ010000241">
    <property type="protein sequence ID" value="CAA9496906.1"/>
    <property type="molecule type" value="Genomic_DNA"/>
</dbReference>
<dbReference type="GO" id="GO:0005829">
    <property type="term" value="C:cytosol"/>
    <property type="evidence" value="ECO:0007669"/>
    <property type="project" value="TreeGrafter"/>
</dbReference>
<dbReference type="InterPro" id="IPR043129">
    <property type="entry name" value="ATPase_NBD"/>
</dbReference>
<name>A0A6J4SEM3_9ACTN</name>
<dbReference type="InterPro" id="IPR000905">
    <property type="entry name" value="Gcp-like_dom"/>
</dbReference>
<dbReference type="NCBIfam" id="TIGR03725">
    <property type="entry name" value="T6A_YeaZ"/>
    <property type="match status" value="1"/>
</dbReference>
<sequence length="228" mass="22984">MSILALDTATPSTVVALCEDDGTLLEARDDPPAGERPRHAAAVLALAEELLGRAGRDWGELSRIAVGVGPGGFTGLRIGIATARALSQAHGLALVGISSLRALAVGAQPDAGPRPVLAAIDARRGEVFAAAWSPAGELLVAPAAYGPDALLQRLGELPDAPFGVGDGVLRFADALAGAGIATPDAGSPLHRVSGAALCRLGASSGPVARDALVPDYRREPDAKPPRVP</sequence>